<evidence type="ECO:0000256" key="6">
    <source>
        <dbReference type="ARBA" id="ARBA00023143"/>
    </source>
</evidence>
<keyword evidence="6 7" id="KW-0975">Bacterial flagellum</keyword>
<accession>A0A1W6ZAX0</accession>
<reference evidence="12 13" key="1">
    <citation type="submission" date="2017-05" db="EMBL/GenBank/DDBJ databases">
        <title>Complete and WGS of Bordetella genogroups.</title>
        <authorList>
            <person name="Spilker T."/>
            <person name="LiPuma J."/>
        </authorList>
    </citation>
    <scope>NUCLEOTIDE SEQUENCE [LARGE SCALE GENOMIC DNA]</scope>
    <source>
        <strain evidence="12 13">AU7206</strain>
    </source>
</reference>
<dbReference type="Proteomes" id="UP000194161">
    <property type="component" value="Chromosome"/>
</dbReference>
<dbReference type="OrthoDB" id="9802553at2"/>
<dbReference type="GO" id="GO:0005198">
    <property type="term" value="F:structural molecule activity"/>
    <property type="evidence" value="ECO:0007669"/>
    <property type="project" value="UniProtKB-UniRule"/>
</dbReference>
<dbReference type="InterPro" id="IPR010930">
    <property type="entry name" value="Flg_bb/hook_C_dom"/>
</dbReference>
<dbReference type="PANTHER" id="PTHR30033">
    <property type="entry name" value="FLAGELLAR HOOK-ASSOCIATED PROTEIN 1"/>
    <property type="match status" value="1"/>
</dbReference>
<dbReference type="PRINTS" id="PR01005">
    <property type="entry name" value="FLGHOOKAP1"/>
</dbReference>
<keyword evidence="12" id="KW-0966">Cell projection</keyword>
<dbReference type="Pfam" id="PF06429">
    <property type="entry name" value="Flg_bbr_C"/>
    <property type="match status" value="1"/>
</dbReference>
<evidence type="ECO:0000256" key="8">
    <source>
        <dbReference type="SAM" id="Coils"/>
    </source>
</evidence>
<protein>
    <recommendedName>
        <fullName evidence="4 7">Flagellar hook-associated protein 1</fullName>
        <shortName evidence="7">HAP1</shortName>
    </recommendedName>
</protein>
<dbReference type="NCBIfam" id="TIGR02492">
    <property type="entry name" value="flgK_ends"/>
    <property type="match status" value="1"/>
</dbReference>
<gene>
    <name evidence="7" type="primary">flgK</name>
    <name evidence="12" type="ORF">CAL15_07890</name>
</gene>
<keyword evidence="12" id="KW-0282">Flagellum</keyword>
<dbReference type="GO" id="GO:0044780">
    <property type="term" value="P:bacterial-type flagellum assembly"/>
    <property type="evidence" value="ECO:0007669"/>
    <property type="project" value="InterPro"/>
</dbReference>
<feature type="domain" description="Flagellar hook-associated protein 1 D2-like" evidence="10">
    <location>
        <begin position="338"/>
        <end position="414"/>
    </location>
</feature>
<comment type="subcellular location">
    <subcellularLocation>
        <location evidence="1 7">Bacterial flagellum</location>
    </subcellularLocation>
    <subcellularLocation>
        <location evidence="2 7">Secreted</location>
    </subcellularLocation>
</comment>
<dbReference type="InterPro" id="IPR002371">
    <property type="entry name" value="FlgK"/>
</dbReference>
<dbReference type="PANTHER" id="PTHR30033:SF1">
    <property type="entry name" value="FLAGELLAR HOOK-ASSOCIATED PROTEIN 1"/>
    <property type="match status" value="1"/>
</dbReference>
<evidence type="ECO:0000256" key="3">
    <source>
        <dbReference type="ARBA" id="ARBA00009677"/>
    </source>
</evidence>
<evidence type="ECO:0000256" key="7">
    <source>
        <dbReference type="RuleBase" id="RU362065"/>
    </source>
</evidence>
<evidence type="ECO:0000256" key="4">
    <source>
        <dbReference type="ARBA" id="ARBA00016244"/>
    </source>
</evidence>
<dbReference type="InterPro" id="IPR049119">
    <property type="entry name" value="FlgK_D2-like"/>
</dbReference>
<evidence type="ECO:0000259" key="9">
    <source>
        <dbReference type="Pfam" id="PF06429"/>
    </source>
</evidence>
<feature type="domain" description="Flagellar hook-associated protein FlgK helical" evidence="11">
    <location>
        <begin position="91"/>
        <end position="329"/>
    </location>
</feature>
<keyword evidence="12" id="KW-0969">Cilium</keyword>
<organism evidence="12 13">
    <name type="scientific">Bordetella genomosp. 13</name>
    <dbReference type="NCBI Taxonomy" id="463040"/>
    <lineage>
        <taxon>Bacteria</taxon>
        <taxon>Pseudomonadati</taxon>
        <taxon>Pseudomonadota</taxon>
        <taxon>Betaproteobacteria</taxon>
        <taxon>Burkholderiales</taxon>
        <taxon>Alcaligenaceae</taxon>
        <taxon>Bordetella</taxon>
    </lineage>
</organism>
<name>A0A1W6ZAX0_9BORD</name>
<feature type="domain" description="Flagellar basal-body/hook protein C-terminal" evidence="9">
    <location>
        <begin position="507"/>
        <end position="545"/>
    </location>
</feature>
<evidence type="ECO:0000256" key="1">
    <source>
        <dbReference type="ARBA" id="ARBA00004365"/>
    </source>
</evidence>
<dbReference type="Pfam" id="PF22638">
    <property type="entry name" value="FlgK_D1"/>
    <property type="match status" value="1"/>
</dbReference>
<keyword evidence="8" id="KW-0175">Coiled coil</keyword>
<dbReference type="GO" id="GO:0005576">
    <property type="term" value="C:extracellular region"/>
    <property type="evidence" value="ECO:0007669"/>
    <property type="project" value="UniProtKB-SubCell"/>
</dbReference>
<keyword evidence="5 7" id="KW-0964">Secreted</keyword>
<feature type="coiled-coil region" evidence="8">
    <location>
        <begin position="133"/>
        <end position="188"/>
    </location>
</feature>
<sequence length="547" mass="57798">MNLYNLAKTGLNASQAGMEVTSHNINNQTTIGYNRQRVVTSTAGATGTGEGFFGRGVKVDTVQRQYDSFLYRQLVTSQGTGAGLTSHLDQLSQINDFLSDRTVGITPALNGFFTGLNNGASKPGDPAVRQDLLGKANSLATQLNLAYRELQNQRDGLNTQISTTVEQVNSYLNRINELNQQITIAEGKSGQPPNDLLDQRDQAVSELNQLVGIRWYNQNGSLTITMDNGQTLLSGTTVRPLKAVASAADPRRTVLAYEIPAGGGTTATIELADSEVSGGKLGGLLAFRNESLDPVQNQLGQLAIGLAMALNEQHEQGVDLNGDPGEPLFGFMQPSAITNRSNAGTGSLAVEYSDANELKASGYTVEFDGTDYRVTRMSDGETFTPVPDATGALTFDGLTVTPAGVPAAGDSWQIEGTRDAARDLTVLITDPAKLALADAAGGTANGNNGLAMAELQTKKVLGGGSMSLTEAYATLVNNVGVQAQALKSSSTAQDNLIKQQYGAQQAVSGVNLDEEYVNLQIYQTQYQASAKILEVAGTVFDTLLGLR</sequence>
<dbReference type="RefSeq" id="WP_086078075.1">
    <property type="nucleotide sequence ID" value="NZ_CP021111.1"/>
</dbReference>
<evidence type="ECO:0000256" key="5">
    <source>
        <dbReference type="ARBA" id="ARBA00022525"/>
    </source>
</evidence>
<proteinExistence type="inferred from homology"/>
<comment type="similarity">
    <text evidence="3 7">Belongs to the flagella basal body rod proteins family.</text>
</comment>
<dbReference type="EMBL" id="CP021111">
    <property type="protein sequence ID" value="ARP94310.1"/>
    <property type="molecule type" value="Genomic_DNA"/>
</dbReference>
<dbReference type="Pfam" id="PF21158">
    <property type="entry name" value="flgK_1st_1"/>
    <property type="match status" value="1"/>
</dbReference>
<evidence type="ECO:0000259" key="11">
    <source>
        <dbReference type="Pfam" id="PF22638"/>
    </source>
</evidence>
<dbReference type="GO" id="GO:0009424">
    <property type="term" value="C:bacterial-type flagellum hook"/>
    <property type="evidence" value="ECO:0007669"/>
    <property type="project" value="UniProtKB-UniRule"/>
</dbReference>
<evidence type="ECO:0000256" key="2">
    <source>
        <dbReference type="ARBA" id="ARBA00004613"/>
    </source>
</evidence>
<dbReference type="InterPro" id="IPR053927">
    <property type="entry name" value="FlgK_helical"/>
</dbReference>
<evidence type="ECO:0000313" key="12">
    <source>
        <dbReference type="EMBL" id="ARP94310.1"/>
    </source>
</evidence>
<keyword evidence="13" id="KW-1185">Reference proteome</keyword>
<dbReference type="STRING" id="463040.CAL15_07890"/>
<dbReference type="AlphaFoldDB" id="A0A1W6ZAX0"/>
<evidence type="ECO:0000313" key="13">
    <source>
        <dbReference type="Proteomes" id="UP000194161"/>
    </source>
</evidence>
<dbReference type="KEGG" id="bgm:CAL15_07890"/>
<evidence type="ECO:0000259" key="10">
    <source>
        <dbReference type="Pfam" id="PF21158"/>
    </source>
</evidence>
<dbReference type="SUPFAM" id="SSF64518">
    <property type="entry name" value="Phase 1 flagellin"/>
    <property type="match status" value="1"/>
</dbReference>